<dbReference type="NCBIfam" id="TIGR00369">
    <property type="entry name" value="unchar_dom_1"/>
    <property type="match status" value="1"/>
</dbReference>
<accession>A0A317KX85</accession>
<dbReference type="PANTHER" id="PTHR43240:SF5">
    <property type="entry name" value="1,4-DIHYDROXY-2-NAPHTHOYL-COA THIOESTERASE 1"/>
    <property type="match status" value="1"/>
</dbReference>
<gene>
    <name evidence="4" type="ORF">DLJ74_11860</name>
</gene>
<evidence type="ECO:0000313" key="5">
    <source>
        <dbReference type="Proteomes" id="UP000245624"/>
    </source>
</evidence>
<dbReference type="OrthoDB" id="9798208at2"/>
<dbReference type="Gene3D" id="3.10.129.10">
    <property type="entry name" value="Hotdog Thioesterase"/>
    <property type="match status" value="1"/>
</dbReference>
<evidence type="ECO:0000313" key="4">
    <source>
        <dbReference type="EMBL" id="PWU68121.1"/>
    </source>
</evidence>
<feature type="domain" description="Thioesterase" evidence="3">
    <location>
        <begin position="35"/>
        <end position="112"/>
    </location>
</feature>
<dbReference type="InterPro" id="IPR006683">
    <property type="entry name" value="Thioestr_dom"/>
</dbReference>
<evidence type="ECO:0000259" key="3">
    <source>
        <dbReference type="Pfam" id="PF03061"/>
    </source>
</evidence>
<evidence type="ECO:0000256" key="1">
    <source>
        <dbReference type="ARBA" id="ARBA00008324"/>
    </source>
</evidence>
<comment type="caution">
    <text evidence="4">The sequence shown here is derived from an EMBL/GenBank/DDBJ whole genome shotgun (WGS) entry which is preliminary data.</text>
</comment>
<dbReference type="EMBL" id="QGTD01000009">
    <property type="protein sequence ID" value="PWU68121.1"/>
    <property type="molecule type" value="Genomic_DNA"/>
</dbReference>
<dbReference type="InterPro" id="IPR003736">
    <property type="entry name" value="PAAI_dom"/>
</dbReference>
<dbReference type="SUPFAM" id="SSF54637">
    <property type="entry name" value="Thioesterase/thiol ester dehydrase-isomerase"/>
    <property type="match status" value="1"/>
</dbReference>
<dbReference type="CDD" id="cd03443">
    <property type="entry name" value="PaaI_thioesterase"/>
    <property type="match status" value="1"/>
</dbReference>
<protein>
    <submittedName>
        <fullName evidence="4">Esterase</fullName>
    </submittedName>
</protein>
<dbReference type="Proteomes" id="UP000245624">
    <property type="component" value="Unassembled WGS sequence"/>
</dbReference>
<dbReference type="RefSeq" id="WP_109984636.1">
    <property type="nucleotide sequence ID" value="NZ_QGTD01000009.1"/>
</dbReference>
<dbReference type="PANTHER" id="PTHR43240">
    <property type="entry name" value="1,4-DIHYDROXY-2-NAPHTHOYL-COA THIOESTERASE 1"/>
    <property type="match status" value="1"/>
</dbReference>
<proteinExistence type="inferred from homology"/>
<dbReference type="GO" id="GO:0005829">
    <property type="term" value="C:cytosol"/>
    <property type="evidence" value="ECO:0007669"/>
    <property type="project" value="TreeGrafter"/>
</dbReference>
<dbReference type="AlphaFoldDB" id="A0A317KX85"/>
<reference evidence="4 5" key="1">
    <citation type="submission" date="2018-05" db="EMBL/GenBank/DDBJ databases">
        <title>Genomic analysis of Gracilibacillus dipsosauri DD1 reveals novel features of a salt-tolerant amylase.</title>
        <authorList>
            <person name="Deutch C.E."/>
            <person name="Yang S."/>
        </authorList>
    </citation>
    <scope>NUCLEOTIDE SEQUENCE [LARGE SCALE GENOMIC DNA]</scope>
    <source>
        <strain evidence="4 5">DD1</strain>
    </source>
</reference>
<keyword evidence="5" id="KW-1185">Reference proteome</keyword>
<dbReference type="InterPro" id="IPR029069">
    <property type="entry name" value="HotDog_dom_sf"/>
</dbReference>
<evidence type="ECO:0000256" key="2">
    <source>
        <dbReference type="ARBA" id="ARBA00022801"/>
    </source>
</evidence>
<organism evidence="4 5">
    <name type="scientific">Gracilibacillus dipsosauri</name>
    <dbReference type="NCBI Taxonomy" id="178340"/>
    <lineage>
        <taxon>Bacteria</taxon>
        <taxon>Bacillati</taxon>
        <taxon>Bacillota</taxon>
        <taxon>Bacilli</taxon>
        <taxon>Bacillales</taxon>
        <taxon>Bacillaceae</taxon>
        <taxon>Gracilibacillus</taxon>
    </lineage>
</organism>
<sequence>MAENLMDALSIKTVTVSKELVIMEMPITNTVKQPMGFLHGGATVALAETAASIGGLQHIHPNEQSIAGLEINCNHLKAKKEGWIQAKASPIHVGKKTMVWEIKIVDEKEDLIAISRCTLAVIQLHHP</sequence>
<name>A0A317KX85_9BACI</name>
<comment type="similarity">
    <text evidence="1">Belongs to the thioesterase PaaI family.</text>
</comment>
<dbReference type="GO" id="GO:0061522">
    <property type="term" value="F:1,4-dihydroxy-2-naphthoyl-CoA thioesterase activity"/>
    <property type="evidence" value="ECO:0007669"/>
    <property type="project" value="TreeGrafter"/>
</dbReference>
<dbReference type="Pfam" id="PF03061">
    <property type="entry name" value="4HBT"/>
    <property type="match status" value="1"/>
</dbReference>
<keyword evidence="2" id="KW-0378">Hydrolase</keyword>